<dbReference type="EMBL" id="CABPRJ010000493">
    <property type="protein sequence ID" value="VVC29427.1"/>
    <property type="molecule type" value="Genomic_DNA"/>
</dbReference>
<name>A0A5E4MB10_9HEMI</name>
<proteinExistence type="predicted"/>
<gene>
    <name evidence="1" type="ORF">CINCED_3A022773</name>
</gene>
<evidence type="ECO:0000313" key="1">
    <source>
        <dbReference type="EMBL" id="VVC29427.1"/>
    </source>
</evidence>
<sequence length="73" mass="8521">MADVEQLAHVAMDAVTQKDWEKCVAHAEQIQDEDNRKEILRDVMLEPIIITLRDDDSDWGDEQDDENIFFADM</sequence>
<reference evidence="1 2" key="1">
    <citation type="submission" date="2019-08" db="EMBL/GenBank/DDBJ databases">
        <authorList>
            <person name="Alioto T."/>
            <person name="Alioto T."/>
            <person name="Gomez Garrido J."/>
        </authorList>
    </citation>
    <scope>NUCLEOTIDE SEQUENCE [LARGE SCALE GENOMIC DNA]</scope>
</reference>
<organism evidence="1 2">
    <name type="scientific">Cinara cedri</name>
    <dbReference type="NCBI Taxonomy" id="506608"/>
    <lineage>
        <taxon>Eukaryota</taxon>
        <taxon>Metazoa</taxon>
        <taxon>Ecdysozoa</taxon>
        <taxon>Arthropoda</taxon>
        <taxon>Hexapoda</taxon>
        <taxon>Insecta</taxon>
        <taxon>Pterygota</taxon>
        <taxon>Neoptera</taxon>
        <taxon>Paraneoptera</taxon>
        <taxon>Hemiptera</taxon>
        <taxon>Sternorrhyncha</taxon>
        <taxon>Aphidomorpha</taxon>
        <taxon>Aphidoidea</taxon>
        <taxon>Aphididae</taxon>
        <taxon>Lachninae</taxon>
        <taxon>Cinara</taxon>
    </lineage>
</organism>
<evidence type="ECO:0000313" key="2">
    <source>
        <dbReference type="Proteomes" id="UP000325440"/>
    </source>
</evidence>
<accession>A0A5E4MB10</accession>
<protein>
    <submittedName>
        <fullName evidence="1">Uncharacterized protein</fullName>
    </submittedName>
</protein>
<dbReference type="Proteomes" id="UP000325440">
    <property type="component" value="Unassembled WGS sequence"/>
</dbReference>
<dbReference type="AlphaFoldDB" id="A0A5E4MB10"/>
<dbReference type="OrthoDB" id="7460492at2759"/>
<keyword evidence="2" id="KW-1185">Reference proteome</keyword>